<feature type="domain" description="AB hydrolase-1" evidence="2">
    <location>
        <begin position="84"/>
        <end position="379"/>
    </location>
</feature>
<evidence type="ECO:0000259" key="2">
    <source>
        <dbReference type="Pfam" id="PF12697"/>
    </source>
</evidence>
<keyword evidence="4" id="KW-1185">Reference proteome</keyword>
<name>A0A2J6QIJ8_9HELO</name>
<dbReference type="OrthoDB" id="190201at2759"/>
<feature type="signal peptide" evidence="1">
    <location>
        <begin position="1"/>
        <end position="18"/>
    </location>
</feature>
<protein>
    <recommendedName>
        <fullName evidence="2">AB hydrolase-1 domain-containing protein</fullName>
    </recommendedName>
</protein>
<dbReference type="Proteomes" id="UP000235672">
    <property type="component" value="Unassembled WGS sequence"/>
</dbReference>
<gene>
    <name evidence="3" type="ORF">NA56DRAFT_698261</name>
</gene>
<sequence length="403" mass="43736">MHFSTVTALAVLAATASAKQCINATVPVNLSARQGVFNLAVPQTNLAATDFILNMTQQGRNFTDVVLTRYNTTVGTYNISTQFLLTHGIGFDKTYWDLPFNDYNYSYVNVATDQYKYSTLSFDRLGIGNSSHGEPLNEIQIFLEIATTAQLTQMLRNGTFPGFDHTFSKVVHVGHSFGSAQTYALASMYPNITDGIVLTGFSMNGSFVNPFIAGGNFQQANRNQPLRFGNITGTQAHNVLSMYAEPLASYISPIDLSSLPAPQALPNGYLITSDIGANKYQFLKPHYYDPAILELTKRTKQLVTEAELLTLASLPMMNKFAGPVMVIDGDADLPYCGSNCLAMGGNATSIPATVKRNFPSVADSNFSTVIQPNTGHGIDLHYNATGAYNVISKFLNSKGLMSS</sequence>
<accession>A0A2J6QIJ8</accession>
<dbReference type="InterPro" id="IPR029058">
    <property type="entry name" value="AB_hydrolase_fold"/>
</dbReference>
<dbReference type="EMBL" id="KZ613468">
    <property type="protein sequence ID" value="PMD26098.1"/>
    <property type="molecule type" value="Genomic_DNA"/>
</dbReference>
<proteinExistence type="predicted"/>
<dbReference type="SUPFAM" id="SSF53474">
    <property type="entry name" value="alpha/beta-Hydrolases"/>
    <property type="match status" value="1"/>
</dbReference>
<dbReference type="Pfam" id="PF12697">
    <property type="entry name" value="Abhydrolase_6"/>
    <property type="match status" value="1"/>
</dbReference>
<evidence type="ECO:0000313" key="4">
    <source>
        <dbReference type="Proteomes" id="UP000235672"/>
    </source>
</evidence>
<feature type="chain" id="PRO_5014327119" description="AB hydrolase-1 domain-containing protein" evidence="1">
    <location>
        <begin position="19"/>
        <end position="403"/>
    </location>
</feature>
<dbReference type="AlphaFoldDB" id="A0A2J6QIJ8"/>
<organism evidence="3 4">
    <name type="scientific">Hyaloscypha hepaticicola</name>
    <dbReference type="NCBI Taxonomy" id="2082293"/>
    <lineage>
        <taxon>Eukaryota</taxon>
        <taxon>Fungi</taxon>
        <taxon>Dikarya</taxon>
        <taxon>Ascomycota</taxon>
        <taxon>Pezizomycotina</taxon>
        <taxon>Leotiomycetes</taxon>
        <taxon>Helotiales</taxon>
        <taxon>Hyaloscyphaceae</taxon>
        <taxon>Hyaloscypha</taxon>
    </lineage>
</organism>
<dbReference type="InterPro" id="IPR000073">
    <property type="entry name" value="AB_hydrolase_1"/>
</dbReference>
<keyword evidence="1" id="KW-0732">Signal</keyword>
<reference evidence="3 4" key="1">
    <citation type="submission" date="2016-05" db="EMBL/GenBank/DDBJ databases">
        <title>A degradative enzymes factory behind the ericoid mycorrhizal symbiosis.</title>
        <authorList>
            <consortium name="DOE Joint Genome Institute"/>
            <person name="Martino E."/>
            <person name="Morin E."/>
            <person name="Grelet G."/>
            <person name="Kuo A."/>
            <person name="Kohler A."/>
            <person name="Daghino S."/>
            <person name="Barry K."/>
            <person name="Choi C."/>
            <person name="Cichocki N."/>
            <person name="Clum A."/>
            <person name="Copeland A."/>
            <person name="Hainaut M."/>
            <person name="Haridas S."/>
            <person name="Labutti K."/>
            <person name="Lindquist E."/>
            <person name="Lipzen A."/>
            <person name="Khouja H.-R."/>
            <person name="Murat C."/>
            <person name="Ohm R."/>
            <person name="Olson A."/>
            <person name="Spatafora J."/>
            <person name="Veneault-Fourrey C."/>
            <person name="Henrissat B."/>
            <person name="Grigoriev I."/>
            <person name="Martin F."/>
            <person name="Perotto S."/>
        </authorList>
    </citation>
    <scope>NUCLEOTIDE SEQUENCE [LARGE SCALE GENOMIC DNA]</scope>
    <source>
        <strain evidence="3 4">UAMH 7357</strain>
    </source>
</reference>
<evidence type="ECO:0000313" key="3">
    <source>
        <dbReference type="EMBL" id="PMD26098.1"/>
    </source>
</evidence>
<evidence type="ECO:0000256" key="1">
    <source>
        <dbReference type="SAM" id="SignalP"/>
    </source>
</evidence>
<dbReference type="Gene3D" id="3.40.50.1820">
    <property type="entry name" value="alpha/beta hydrolase"/>
    <property type="match status" value="1"/>
</dbReference>